<evidence type="ECO:0000313" key="2">
    <source>
        <dbReference type="EMBL" id="MBW0126271.1"/>
    </source>
</evidence>
<dbReference type="CDD" id="cd09110">
    <property type="entry name" value="PLDc_CLS_1"/>
    <property type="match status" value="1"/>
</dbReference>
<dbReference type="PANTHER" id="PTHR21248:SF22">
    <property type="entry name" value="PHOSPHOLIPASE D"/>
    <property type="match status" value="1"/>
</dbReference>
<dbReference type="InterPro" id="IPR001736">
    <property type="entry name" value="PLipase_D/transphosphatidylase"/>
</dbReference>
<dbReference type="EMBL" id="JADQDF010000001">
    <property type="protein sequence ID" value="MBW0126271.1"/>
    <property type="molecule type" value="Genomic_DNA"/>
</dbReference>
<dbReference type="InterPro" id="IPR025202">
    <property type="entry name" value="PLD-like_dom"/>
</dbReference>
<accession>A0ABS6U295</accession>
<reference evidence="2 3" key="1">
    <citation type="submission" date="2020-11" db="EMBL/GenBank/DDBJ databases">
        <title>Pseudonocardia abyssalis sp. nov. and Pseudonocardia oceani sp. nov., description and phylogenomic analysis of two novel actinomycetes isolated from the deep Southern Ocean.</title>
        <authorList>
            <person name="Parra J."/>
        </authorList>
    </citation>
    <scope>NUCLEOTIDE SEQUENCE [LARGE SCALE GENOMIC DNA]</scope>
    <source>
        <strain evidence="3">KRD185</strain>
    </source>
</reference>
<gene>
    <name evidence="2" type="ORF">I4I82_00990</name>
</gene>
<feature type="domain" description="PLD phosphodiesterase" evidence="1">
    <location>
        <begin position="72"/>
        <end position="99"/>
    </location>
</feature>
<dbReference type="PROSITE" id="PS50035">
    <property type="entry name" value="PLD"/>
    <property type="match status" value="2"/>
</dbReference>
<evidence type="ECO:0000313" key="3">
    <source>
        <dbReference type="Proteomes" id="UP000694300"/>
    </source>
</evidence>
<dbReference type="PANTHER" id="PTHR21248">
    <property type="entry name" value="CARDIOLIPIN SYNTHASE"/>
    <property type="match status" value="1"/>
</dbReference>
<sequence length="349" mass="38506">MDLLWFVWEPGPITAELADALAERARHGVRVRLLLDAFGALHADRNQIRALRAAGCTVAFHHPLLTWRLTTVNRRLHQRVLICDEKLAFTGGIGVGQLYTGDAQDPDHYRDTVLEVRGPAVVGLRGTFARAWQQTPHPLVTAADHFPPTPPAGTSAVHVMRSSSEPGWNDAALALTALLQVASDRIRFSTPYVRLASRFHRHLAAAVARDVQVQVVLTGPHPARPTVQWQSDRHVQRLLDTGVEVFAYQPTLMHAKVVTVDQRISMVGTANLDQRSLTINQQVALVVDDPALTAELDADFDLDLARSRRLDPARWRHRGQLRRLRAALADRVAAPLRGSGGEGLTVPGR</sequence>
<dbReference type="Proteomes" id="UP000694300">
    <property type="component" value="Unassembled WGS sequence"/>
</dbReference>
<name>A0ABS6U295_9PSEU</name>
<dbReference type="Pfam" id="PF13091">
    <property type="entry name" value="PLDc_2"/>
    <property type="match status" value="2"/>
</dbReference>
<keyword evidence="3" id="KW-1185">Reference proteome</keyword>
<dbReference type="SMART" id="SM00155">
    <property type="entry name" value="PLDc"/>
    <property type="match status" value="2"/>
</dbReference>
<proteinExistence type="predicted"/>
<comment type="caution">
    <text evidence="2">The sequence shown here is derived from an EMBL/GenBank/DDBJ whole genome shotgun (WGS) entry which is preliminary data.</text>
</comment>
<protein>
    <submittedName>
        <fullName evidence="2">Cardiolipin synthase B</fullName>
    </submittedName>
</protein>
<evidence type="ECO:0000259" key="1">
    <source>
        <dbReference type="PROSITE" id="PS50035"/>
    </source>
</evidence>
<organism evidence="2 3">
    <name type="scientific">Pseudonocardia oceani</name>
    <dbReference type="NCBI Taxonomy" id="2792013"/>
    <lineage>
        <taxon>Bacteria</taxon>
        <taxon>Bacillati</taxon>
        <taxon>Actinomycetota</taxon>
        <taxon>Actinomycetes</taxon>
        <taxon>Pseudonocardiales</taxon>
        <taxon>Pseudonocardiaceae</taxon>
        <taxon>Pseudonocardia</taxon>
    </lineage>
</organism>
<feature type="domain" description="PLD phosphodiesterase" evidence="1">
    <location>
        <begin position="249"/>
        <end position="276"/>
    </location>
</feature>